<evidence type="ECO:0000313" key="1">
    <source>
        <dbReference type="EMBL" id="KZP25741.1"/>
    </source>
</evidence>
<keyword evidence="2" id="KW-1185">Reference proteome</keyword>
<organism evidence="1 2">
    <name type="scientific">Athelia psychrophila</name>
    <dbReference type="NCBI Taxonomy" id="1759441"/>
    <lineage>
        <taxon>Eukaryota</taxon>
        <taxon>Fungi</taxon>
        <taxon>Dikarya</taxon>
        <taxon>Basidiomycota</taxon>
        <taxon>Agaricomycotina</taxon>
        <taxon>Agaricomycetes</taxon>
        <taxon>Agaricomycetidae</taxon>
        <taxon>Atheliales</taxon>
        <taxon>Atheliaceae</taxon>
        <taxon>Athelia</taxon>
    </lineage>
</organism>
<accession>A0A166P5W0</accession>
<dbReference type="AlphaFoldDB" id="A0A166P5W0"/>
<proteinExistence type="predicted"/>
<reference evidence="1 2" key="1">
    <citation type="journal article" date="2016" name="Mol. Biol. Evol.">
        <title>Comparative Genomics of Early-Diverging Mushroom-Forming Fungi Provides Insights into the Origins of Lignocellulose Decay Capabilities.</title>
        <authorList>
            <person name="Nagy L.G."/>
            <person name="Riley R."/>
            <person name="Tritt A."/>
            <person name="Adam C."/>
            <person name="Daum C."/>
            <person name="Floudas D."/>
            <person name="Sun H."/>
            <person name="Yadav J.S."/>
            <person name="Pangilinan J."/>
            <person name="Larsson K.H."/>
            <person name="Matsuura K."/>
            <person name="Barry K."/>
            <person name="Labutti K."/>
            <person name="Kuo R."/>
            <person name="Ohm R.A."/>
            <person name="Bhattacharya S.S."/>
            <person name="Shirouzu T."/>
            <person name="Yoshinaga Y."/>
            <person name="Martin F.M."/>
            <person name="Grigoriev I.V."/>
            <person name="Hibbett D.S."/>
        </authorList>
    </citation>
    <scope>NUCLEOTIDE SEQUENCE [LARGE SCALE GENOMIC DNA]</scope>
    <source>
        <strain evidence="1 2">CBS 109695</strain>
    </source>
</reference>
<evidence type="ECO:0000313" key="2">
    <source>
        <dbReference type="Proteomes" id="UP000076532"/>
    </source>
</evidence>
<name>A0A166P5W0_9AGAM</name>
<gene>
    <name evidence="1" type="ORF">FIBSPDRAFT_380284</name>
</gene>
<dbReference type="Proteomes" id="UP000076532">
    <property type="component" value="Unassembled WGS sequence"/>
</dbReference>
<sequence length="58" mass="6396">MAPHVRTTSPWQHFAPSLYAMPYHGKFINGHLGFEARNGSVYFVSGCDKATTWGIAAI</sequence>
<protein>
    <submittedName>
        <fullName evidence="1">Uncharacterized protein</fullName>
    </submittedName>
</protein>
<dbReference type="EMBL" id="KV417519">
    <property type="protein sequence ID" value="KZP25741.1"/>
    <property type="molecule type" value="Genomic_DNA"/>
</dbReference>